<accession>A0ABV7HTB7</accession>
<dbReference type="HAMAP" id="MF_01805">
    <property type="entry name" value="ScpA"/>
    <property type="match status" value="1"/>
</dbReference>
<dbReference type="EMBL" id="JBHRTL010000006">
    <property type="protein sequence ID" value="MFC3155345.1"/>
    <property type="molecule type" value="Genomic_DNA"/>
</dbReference>
<gene>
    <name evidence="2" type="primary">scpA</name>
    <name evidence="4" type="ORF">ACFOEB_09045</name>
</gene>
<comment type="function">
    <text evidence="2">Participates in chromosomal partition during cell division. May act via the formation of a condensin-like complex containing Smc and ScpB that pull DNA away from mid-cell into both cell halves.</text>
</comment>
<keyword evidence="2" id="KW-0159">Chromosome partition</keyword>
<dbReference type="PANTHER" id="PTHR33969:SF2">
    <property type="entry name" value="SEGREGATION AND CONDENSATION PROTEIN A"/>
    <property type="match status" value="1"/>
</dbReference>
<dbReference type="Gene3D" id="6.10.250.2410">
    <property type="match status" value="1"/>
</dbReference>
<feature type="compositionally biased region" description="Low complexity" evidence="3">
    <location>
        <begin position="20"/>
        <end position="32"/>
    </location>
</feature>
<comment type="similarity">
    <text evidence="2">Belongs to the ScpA family.</text>
</comment>
<protein>
    <recommendedName>
        <fullName evidence="1 2">Segregation and condensation protein A</fullName>
    </recommendedName>
</protein>
<evidence type="ECO:0000256" key="2">
    <source>
        <dbReference type="HAMAP-Rule" id="MF_01805"/>
    </source>
</evidence>
<keyword evidence="5" id="KW-1185">Reference proteome</keyword>
<name>A0ABV7HTB7_9GAMM</name>
<dbReference type="InterPro" id="IPR003768">
    <property type="entry name" value="ScpA"/>
</dbReference>
<comment type="subunit">
    <text evidence="2">Component of a cohesin-like complex composed of ScpA, ScpB and the Smc homodimer, in which ScpA and ScpB bind to the head domain of Smc. The presence of the three proteins is required for the association of the complex with DNA.</text>
</comment>
<evidence type="ECO:0000313" key="4">
    <source>
        <dbReference type="EMBL" id="MFC3155345.1"/>
    </source>
</evidence>
<keyword evidence="2" id="KW-0963">Cytoplasm</keyword>
<feature type="region of interest" description="Disordered" evidence="3">
    <location>
        <begin position="1"/>
        <end position="43"/>
    </location>
</feature>
<comment type="subcellular location">
    <subcellularLocation>
        <location evidence="2">Cytoplasm</location>
    </subcellularLocation>
    <text evidence="2">Associated with two foci at the outer edges of the nucleoid region in young cells, and at four foci within both cell halves in older cells.</text>
</comment>
<dbReference type="Pfam" id="PF02616">
    <property type="entry name" value="SMC_ScpA"/>
    <property type="match status" value="1"/>
</dbReference>
<dbReference type="PANTHER" id="PTHR33969">
    <property type="entry name" value="SEGREGATION AND CONDENSATION PROTEIN A"/>
    <property type="match status" value="1"/>
</dbReference>
<comment type="caution">
    <text evidence="4">The sequence shown here is derived from an EMBL/GenBank/DDBJ whole genome shotgun (WGS) entry which is preliminary data.</text>
</comment>
<keyword evidence="2" id="KW-0132">Cell division</keyword>
<evidence type="ECO:0000256" key="3">
    <source>
        <dbReference type="SAM" id="MobiDB-lite"/>
    </source>
</evidence>
<reference evidence="5" key="1">
    <citation type="journal article" date="2019" name="Int. J. Syst. Evol. Microbiol.">
        <title>The Global Catalogue of Microorganisms (GCM) 10K type strain sequencing project: providing services to taxonomists for standard genome sequencing and annotation.</title>
        <authorList>
            <consortium name="The Broad Institute Genomics Platform"/>
            <consortium name="The Broad Institute Genome Sequencing Center for Infectious Disease"/>
            <person name="Wu L."/>
            <person name="Ma J."/>
        </authorList>
    </citation>
    <scope>NUCLEOTIDE SEQUENCE [LARGE SCALE GENOMIC DNA]</scope>
    <source>
        <strain evidence="5">KCTC 52141</strain>
    </source>
</reference>
<dbReference type="RefSeq" id="WP_382416002.1">
    <property type="nucleotide sequence ID" value="NZ_AP031500.1"/>
</dbReference>
<proteinExistence type="inferred from homology"/>
<organism evidence="4 5">
    <name type="scientific">Gilvimarinus japonicus</name>
    <dbReference type="NCBI Taxonomy" id="1796469"/>
    <lineage>
        <taxon>Bacteria</taxon>
        <taxon>Pseudomonadati</taxon>
        <taxon>Pseudomonadota</taxon>
        <taxon>Gammaproteobacteria</taxon>
        <taxon>Cellvibrionales</taxon>
        <taxon>Cellvibrionaceae</taxon>
        <taxon>Gilvimarinus</taxon>
    </lineage>
</organism>
<evidence type="ECO:0000256" key="1">
    <source>
        <dbReference type="ARBA" id="ARBA00044777"/>
    </source>
</evidence>
<sequence>MNQQNLDPELANSEADDLAGSEAAALETAAEAPTDTKTAPSQAEMPFAMVQGKAYTDLPKDLYIPPDALEVFLEAFEGPLDLLLYLIRRQNLDILEIDVSEITSQYMSYVELMDAAHFELAAEYLVMAAMLAEIKSRMLLPRSVEEEEEGEDPRASLIRRLQEYERFKTAAEDIDELPRVGRDVFAASAEPPDRNLTRPDPDVELQELLLALSEVLRRADMFESHHVEKERLSTRERMAQVLDRLAGRNFMPFVSLFTIEEGRLGVVVTFLAIMELIKESLVEIVQSENFGPIHVKARTQ</sequence>
<dbReference type="Proteomes" id="UP001595548">
    <property type="component" value="Unassembled WGS sequence"/>
</dbReference>
<evidence type="ECO:0000313" key="5">
    <source>
        <dbReference type="Proteomes" id="UP001595548"/>
    </source>
</evidence>
<keyword evidence="2" id="KW-0131">Cell cycle</keyword>